<protein>
    <recommendedName>
        <fullName evidence="14">Histone-lysine N-methyltransferase</fullName>
    </recommendedName>
</protein>
<dbReference type="GO" id="GO:0005694">
    <property type="term" value="C:chromosome"/>
    <property type="evidence" value="ECO:0007669"/>
    <property type="project" value="UniProtKB-SubCell"/>
</dbReference>
<dbReference type="InterPro" id="IPR050777">
    <property type="entry name" value="SET2_Histone-Lys_MeTrsfase"/>
</dbReference>
<evidence type="ECO:0000256" key="2">
    <source>
        <dbReference type="ARBA" id="ARBA00004286"/>
    </source>
</evidence>
<feature type="region of interest" description="Disordered" evidence="8">
    <location>
        <begin position="280"/>
        <end position="318"/>
    </location>
</feature>
<dbReference type="PROSITE" id="PS50280">
    <property type="entry name" value="SET"/>
    <property type="match status" value="1"/>
</dbReference>
<dbReference type="InterPro" id="IPR006560">
    <property type="entry name" value="AWS_dom"/>
</dbReference>
<dbReference type="InterPro" id="IPR046341">
    <property type="entry name" value="SET_dom_sf"/>
</dbReference>
<organism evidence="12 13">
    <name type="scientific">Gnomoniopsis smithogilvyi</name>
    <dbReference type="NCBI Taxonomy" id="1191159"/>
    <lineage>
        <taxon>Eukaryota</taxon>
        <taxon>Fungi</taxon>
        <taxon>Dikarya</taxon>
        <taxon>Ascomycota</taxon>
        <taxon>Pezizomycotina</taxon>
        <taxon>Sordariomycetes</taxon>
        <taxon>Sordariomycetidae</taxon>
        <taxon>Diaporthales</taxon>
        <taxon>Gnomoniaceae</taxon>
        <taxon>Gnomoniopsis</taxon>
    </lineage>
</organism>
<evidence type="ECO:0000256" key="1">
    <source>
        <dbReference type="ARBA" id="ARBA00004123"/>
    </source>
</evidence>
<dbReference type="SMART" id="SM00317">
    <property type="entry name" value="SET"/>
    <property type="match status" value="1"/>
</dbReference>
<name>A0A9W8YK65_9PEZI</name>
<feature type="compositionally biased region" description="Low complexity" evidence="8">
    <location>
        <begin position="770"/>
        <end position="781"/>
    </location>
</feature>
<dbReference type="OrthoDB" id="422362at2759"/>
<dbReference type="PANTHER" id="PTHR22884">
    <property type="entry name" value="SET DOMAIN PROTEINS"/>
    <property type="match status" value="1"/>
</dbReference>
<feature type="compositionally biased region" description="Basic and acidic residues" evidence="8">
    <location>
        <begin position="100"/>
        <end position="117"/>
    </location>
</feature>
<evidence type="ECO:0000259" key="11">
    <source>
        <dbReference type="PROSITE" id="PS51215"/>
    </source>
</evidence>
<feature type="domain" description="Post-SET" evidence="10">
    <location>
        <begin position="611"/>
        <end position="627"/>
    </location>
</feature>
<comment type="caution">
    <text evidence="12">The sequence shown here is derived from an EMBL/GenBank/DDBJ whole genome shotgun (WGS) entry which is preliminary data.</text>
</comment>
<evidence type="ECO:0000256" key="4">
    <source>
        <dbReference type="ARBA" id="ARBA00022603"/>
    </source>
</evidence>
<feature type="region of interest" description="Disordered" evidence="8">
    <location>
        <begin position="159"/>
        <end position="221"/>
    </location>
</feature>
<dbReference type="GO" id="GO:0042054">
    <property type="term" value="F:histone methyltransferase activity"/>
    <property type="evidence" value="ECO:0007669"/>
    <property type="project" value="InterPro"/>
</dbReference>
<evidence type="ECO:0000256" key="5">
    <source>
        <dbReference type="ARBA" id="ARBA00022679"/>
    </source>
</evidence>
<dbReference type="Pfam" id="PF17907">
    <property type="entry name" value="AWS"/>
    <property type="match status" value="1"/>
</dbReference>
<evidence type="ECO:0000256" key="7">
    <source>
        <dbReference type="ARBA" id="ARBA00023242"/>
    </source>
</evidence>
<dbReference type="PROSITE" id="PS51215">
    <property type="entry name" value="AWS"/>
    <property type="match status" value="1"/>
</dbReference>
<dbReference type="EMBL" id="JAPEVB010000006">
    <property type="protein sequence ID" value="KAJ4386198.1"/>
    <property type="molecule type" value="Genomic_DNA"/>
</dbReference>
<keyword evidence="7" id="KW-0539">Nucleus</keyword>
<accession>A0A9W8YK65</accession>
<dbReference type="InterPro" id="IPR001214">
    <property type="entry name" value="SET_dom"/>
</dbReference>
<feature type="region of interest" description="Disordered" evidence="8">
    <location>
        <begin position="759"/>
        <end position="797"/>
    </location>
</feature>
<dbReference type="PROSITE" id="PS50868">
    <property type="entry name" value="POST_SET"/>
    <property type="match status" value="1"/>
</dbReference>
<keyword evidence="6" id="KW-0949">S-adenosyl-L-methionine</keyword>
<keyword evidence="4" id="KW-0489">Methyltransferase</keyword>
<proteinExistence type="predicted"/>
<feature type="compositionally biased region" description="Polar residues" evidence="8">
    <location>
        <begin position="54"/>
        <end position="68"/>
    </location>
</feature>
<feature type="region of interest" description="Disordered" evidence="8">
    <location>
        <begin position="846"/>
        <end position="873"/>
    </location>
</feature>
<evidence type="ECO:0000313" key="12">
    <source>
        <dbReference type="EMBL" id="KAJ4386198.1"/>
    </source>
</evidence>
<dbReference type="GO" id="GO:0005634">
    <property type="term" value="C:nucleus"/>
    <property type="evidence" value="ECO:0007669"/>
    <property type="project" value="UniProtKB-SubCell"/>
</dbReference>
<evidence type="ECO:0000259" key="9">
    <source>
        <dbReference type="PROSITE" id="PS50280"/>
    </source>
</evidence>
<dbReference type="Proteomes" id="UP001140453">
    <property type="component" value="Unassembled WGS sequence"/>
</dbReference>
<feature type="compositionally biased region" description="Polar residues" evidence="8">
    <location>
        <begin position="77"/>
        <end position="97"/>
    </location>
</feature>
<dbReference type="SMART" id="SM00508">
    <property type="entry name" value="PostSET"/>
    <property type="match status" value="1"/>
</dbReference>
<evidence type="ECO:0000259" key="10">
    <source>
        <dbReference type="PROSITE" id="PS50868"/>
    </source>
</evidence>
<dbReference type="AlphaFoldDB" id="A0A9W8YK65"/>
<sequence length="886" mass="95993">MADDALTEIPPSHEALLVLPTPGSLDEPEPLRETTELPTPAADLNSEFSAVPTDASSNNASFSSTPPTILTDAASIASESSKPDLTTITATLASLDQSEPPERIEQTVEVGTPHRDQSTPQPTASDEKENVTPRRARSARSTTRTPVYNLAKLTGTFIHGKRRANGDEVRDKRRRTIPGAGGEARPLGSALSASPKNARGNAKSAAPTRRATRSSGGATTETVAAALTSLGKRGRKASEPVRVPRELRRLQDTNEFVGIEAKPVLHTIWSNGKYIDPNELDESGEPLHKKVRKNARKEVPKEEEEEASEEPEPVVQAPTKRVKKWLSKGLYAGQDASADYTSGLSAADKKKLAQFPELKPSGKINKTLPLPMFAGLRTLINGRDFKLPFDVCNPLPPGQPKPDEWRKMTKNRFVGDAGTYWRKTDHFKDYQSKCVCKPEDGCAEDCQNRIMLYECDETNCNVGKEHCQNRAFQNLTERTKKGGRFRVGVEVLKTADRGHGVRSNRCFEPNQIIMEYTGEIITEAECERRMNEKYKDNECYYLMAFDQNMIIDATTGSIARFVNHSCDPNCRMEKWIVHGQPRMALFAGDKPIMTGEELTYDYNFDPFSAKNVQKCLCGSANCRGVLGPKVSKLPKGEAKNVIKETVKAATKAGKRKLQALLGGENDTAPNKKRKIAKATGAKRSLGAKATAVVKKTASSISVNAKAALAAASQPKKSAVSISVRKATLVKASKVYNKNGKQLLLADTIVSNASTIVATPKAAPKKKKVTPKASATKASPAKSKAKPKSKPVAKAKTASKSTIKATIKSAGVKGSIRGTVKTAKHTISKTAGKKTVKKTTRVAKQSILASPEESVPAEGGSISVKGPRKALELSRTQNKIRVVTDIE</sequence>
<evidence type="ECO:0008006" key="14">
    <source>
        <dbReference type="Google" id="ProtNLM"/>
    </source>
</evidence>
<dbReference type="SUPFAM" id="SSF82199">
    <property type="entry name" value="SET domain"/>
    <property type="match status" value="1"/>
</dbReference>
<feature type="domain" description="SET" evidence="9">
    <location>
        <begin position="487"/>
        <end position="603"/>
    </location>
</feature>
<feature type="compositionally biased region" description="Acidic residues" evidence="8">
    <location>
        <begin position="301"/>
        <end position="312"/>
    </location>
</feature>
<feature type="compositionally biased region" description="Basic residues" evidence="8">
    <location>
        <begin position="782"/>
        <end position="792"/>
    </location>
</feature>
<dbReference type="Gene3D" id="2.170.270.10">
    <property type="entry name" value="SET domain"/>
    <property type="match status" value="1"/>
</dbReference>
<dbReference type="GO" id="GO:0032259">
    <property type="term" value="P:methylation"/>
    <property type="evidence" value="ECO:0007669"/>
    <property type="project" value="UniProtKB-KW"/>
</dbReference>
<keyword evidence="13" id="KW-1185">Reference proteome</keyword>
<feature type="domain" description="AWS" evidence="11">
    <location>
        <begin position="429"/>
        <end position="476"/>
    </location>
</feature>
<keyword evidence="3" id="KW-0158">Chromosome</keyword>
<gene>
    <name evidence="12" type="ORF">N0V93_009091</name>
</gene>
<reference evidence="12" key="1">
    <citation type="submission" date="2022-10" db="EMBL/GenBank/DDBJ databases">
        <title>Tapping the CABI collections for fungal endophytes: first genome assemblies for Collariella, Neodidymelliopsis, Ascochyta clinopodiicola, Didymella pomorum, Didymosphaeria variabile, Neocosmospora piperis and Neocucurbitaria cava.</title>
        <authorList>
            <person name="Hill R."/>
        </authorList>
    </citation>
    <scope>NUCLEOTIDE SEQUENCE</scope>
    <source>
        <strain evidence="12">IMI 355082</strain>
    </source>
</reference>
<feature type="region of interest" description="Disordered" evidence="8">
    <location>
        <begin position="1"/>
        <end position="147"/>
    </location>
</feature>
<dbReference type="FunFam" id="2.170.270.10:FF:000037">
    <property type="entry name" value="Histone-lysine N-methyltransferase"/>
    <property type="match status" value="1"/>
</dbReference>
<comment type="subcellular location">
    <subcellularLocation>
        <location evidence="2">Chromosome</location>
    </subcellularLocation>
    <subcellularLocation>
        <location evidence="1">Nucleus</location>
    </subcellularLocation>
</comment>
<evidence type="ECO:0000313" key="13">
    <source>
        <dbReference type="Proteomes" id="UP001140453"/>
    </source>
</evidence>
<keyword evidence="5" id="KW-0808">Transferase</keyword>
<evidence type="ECO:0000256" key="3">
    <source>
        <dbReference type="ARBA" id="ARBA00022454"/>
    </source>
</evidence>
<evidence type="ECO:0000256" key="8">
    <source>
        <dbReference type="SAM" id="MobiDB-lite"/>
    </source>
</evidence>
<dbReference type="InterPro" id="IPR003616">
    <property type="entry name" value="Post-SET_dom"/>
</dbReference>
<evidence type="ECO:0000256" key="6">
    <source>
        <dbReference type="ARBA" id="ARBA00022691"/>
    </source>
</evidence>
<dbReference type="Pfam" id="PF00856">
    <property type="entry name" value="SET"/>
    <property type="match status" value="1"/>
</dbReference>